<protein>
    <recommendedName>
        <fullName evidence="1">GST C-terminal domain-containing protein</fullName>
    </recommendedName>
</protein>
<organism evidence="2 3">
    <name type="scientific">Orchesella dallaii</name>
    <dbReference type="NCBI Taxonomy" id="48710"/>
    <lineage>
        <taxon>Eukaryota</taxon>
        <taxon>Metazoa</taxon>
        <taxon>Ecdysozoa</taxon>
        <taxon>Arthropoda</taxon>
        <taxon>Hexapoda</taxon>
        <taxon>Collembola</taxon>
        <taxon>Entomobryomorpha</taxon>
        <taxon>Entomobryoidea</taxon>
        <taxon>Orchesellidae</taxon>
        <taxon>Orchesellinae</taxon>
        <taxon>Orchesella</taxon>
    </lineage>
</organism>
<dbReference type="PANTHER" id="PTHR32419:SF6">
    <property type="entry name" value="GLUTATHIONE S-TRANSFERASE OMEGA-LIKE 1-RELATED"/>
    <property type="match status" value="1"/>
</dbReference>
<name>A0ABP1QSY8_9HEXA</name>
<keyword evidence="3" id="KW-1185">Reference proteome</keyword>
<dbReference type="InterPro" id="IPR036282">
    <property type="entry name" value="Glutathione-S-Trfase_C_sf"/>
</dbReference>
<dbReference type="InterPro" id="IPR004045">
    <property type="entry name" value="Glutathione_S-Trfase_N"/>
</dbReference>
<dbReference type="SUPFAM" id="SSF52833">
    <property type="entry name" value="Thioredoxin-like"/>
    <property type="match status" value="1"/>
</dbReference>
<evidence type="ECO:0000313" key="3">
    <source>
        <dbReference type="Proteomes" id="UP001642540"/>
    </source>
</evidence>
<dbReference type="SUPFAM" id="SSF47616">
    <property type="entry name" value="GST C-terminal domain-like"/>
    <property type="match status" value="1"/>
</dbReference>
<gene>
    <name evidence="2" type="ORF">ODALV1_LOCUS14826</name>
</gene>
<feature type="domain" description="GST C-terminal" evidence="1">
    <location>
        <begin position="160"/>
        <end position="253"/>
    </location>
</feature>
<dbReference type="Pfam" id="PF13409">
    <property type="entry name" value="GST_N_2"/>
    <property type="match status" value="1"/>
</dbReference>
<dbReference type="InterPro" id="IPR010987">
    <property type="entry name" value="Glutathione-S-Trfase_C-like"/>
</dbReference>
<comment type="caution">
    <text evidence="2">The sequence shown here is derived from an EMBL/GenBank/DDBJ whole genome shotgun (WGS) entry which is preliminary data.</text>
</comment>
<accession>A0ABP1QSY8</accession>
<dbReference type="Proteomes" id="UP001642540">
    <property type="component" value="Unassembled WGS sequence"/>
</dbReference>
<dbReference type="InterPro" id="IPR016639">
    <property type="entry name" value="GST_Omega/GSH"/>
</dbReference>
<evidence type="ECO:0000259" key="1">
    <source>
        <dbReference type="PROSITE" id="PS50405"/>
    </source>
</evidence>
<dbReference type="InterPro" id="IPR036249">
    <property type="entry name" value="Thioredoxin-like_sf"/>
</dbReference>
<dbReference type="Gene3D" id="3.40.30.10">
    <property type="entry name" value="Glutaredoxin"/>
    <property type="match status" value="1"/>
</dbReference>
<dbReference type="Pfam" id="PF13410">
    <property type="entry name" value="GST_C_2"/>
    <property type="match status" value="1"/>
</dbReference>
<proteinExistence type="predicted"/>
<dbReference type="PANTHER" id="PTHR32419">
    <property type="entry name" value="GLUTATHIONYL-HYDROQUINONE REDUCTASE"/>
    <property type="match status" value="1"/>
</dbReference>
<dbReference type="Gene3D" id="1.20.1050.10">
    <property type="match status" value="1"/>
</dbReference>
<dbReference type="EMBL" id="CAXLJM020000046">
    <property type="protein sequence ID" value="CAL8111204.1"/>
    <property type="molecule type" value="Genomic_DNA"/>
</dbReference>
<sequence length="253" mass="29180">MSQKVFKADVGEKGDFQRKASVFRSTISKDGPFPPEEDRYHLYISLACPWAHRTLIVRNLKGLDNVIGLSVVHYLMLEKGWEFADSDEVPGCIPDSVNNFKLVRELYFQSDANYSGRFTVPILYDKKTKRIVNNESSEIIRMFNSEFNEFAKNPELDLYPEALRTTIDEVNARVYDGFNNGVYKAGFATSQQAYEENAKLVYETMLWLNEILNNRKYLCGDTLTEADIRLFTTAIRHDPVYLGHFKCNLVAQR</sequence>
<evidence type="ECO:0000313" key="2">
    <source>
        <dbReference type="EMBL" id="CAL8111204.1"/>
    </source>
</evidence>
<reference evidence="2 3" key="1">
    <citation type="submission" date="2024-08" db="EMBL/GenBank/DDBJ databases">
        <authorList>
            <person name="Cucini C."/>
            <person name="Frati F."/>
        </authorList>
    </citation>
    <scope>NUCLEOTIDE SEQUENCE [LARGE SCALE GENOMIC DNA]</scope>
</reference>
<dbReference type="PROSITE" id="PS50405">
    <property type="entry name" value="GST_CTER"/>
    <property type="match status" value="1"/>
</dbReference>